<keyword evidence="4" id="KW-1185">Reference proteome</keyword>
<feature type="region of interest" description="Disordered" evidence="1">
    <location>
        <begin position="19"/>
        <end position="53"/>
    </location>
</feature>
<evidence type="ECO:0000256" key="2">
    <source>
        <dbReference type="SAM" id="SignalP"/>
    </source>
</evidence>
<protein>
    <submittedName>
        <fullName evidence="3">Uncharacterized protein</fullName>
    </submittedName>
</protein>
<accession>A0AAU9TXF6</accession>
<proteinExistence type="predicted"/>
<organism evidence="3 4">
    <name type="scientific">Euphydryas editha</name>
    <name type="common">Edith's checkerspot</name>
    <dbReference type="NCBI Taxonomy" id="104508"/>
    <lineage>
        <taxon>Eukaryota</taxon>
        <taxon>Metazoa</taxon>
        <taxon>Ecdysozoa</taxon>
        <taxon>Arthropoda</taxon>
        <taxon>Hexapoda</taxon>
        <taxon>Insecta</taxon>
        <taxon>Pterygota</taxon>
        <taxon>Neoptera</taxon>
        <taxon>Endopterygota</taxon>
        <taxon>Lepidoptera</taxon>
        <taxon>Glossata</taxon>
        <taxon>Ditrysia</taxon>
        <taxon>Papilionoidea</taxon>
        <taxon>Nymphalidae</taxon>
        <taxon>Nymphalinae</taxon>
        <taxon>Euphydryas</taxon>
    </lineage>
</organism>
<name>A0AAU9TXF6_EUPED</name>
<sequence length="104" mass="12010">MNALLVLMSLFLLAAARPEPVPELPSHPRDFTDPTRSRNNDEEPKPHHHIVKRTDSGYLGTRIGYRYDPDPNQYWKFGDDVEPRLMSTRIGFGDGPDPNQYWAF</sequence>
<feature type="signal peptide" evidence="2">
    <location>
        <begin position="1"/>
        <end position="18"/>
    </location>
</feature>
<dbReference type="EMBL" id="CAKOGL010000010">
    <property type="protein sequence ID" value="CAH2091379.1"/>
    <property type="molecule type" value="Genomic_DNA"/>
</dbReference>
<feature type="compositionally biased region" description="Basic and acidic residues" evidence="1">
    <location>
        <begin position="26"/>
        <end position="45"/>
    </location>
</feature>
<comment type="caution">
    <text evidence="3">The sequence shown here is derived from an EMBL/GenBank/DDBJ whole genome shotgun (WGS) entry which is preliminary data.</text>
</comment>
<gene>
    <name evidence="3" type="ORF">EEDITHA_LOCUS7248</name>
</gene>
<evidence type="ECO:0000313" key="3">
    <source>
        <dbReference type="EMBL" id="CAH2091379.1"/>
    </source>
</evidence>
<evidence type="ECO:0000313" key="4">
    <source>
        <dbReference type="Proteomes" id="UP001153954"/>
    </source>
</evidence>
<evidence type="ECO:0000256" key="1">
    <source>
        <dbReference type="SAM" id="MobiDB-lite"/>
    </source>
</evidence>
<dbReference type="Proteomes" id="UP001153954">
    <property type="component" value="Unassembled WGS sequence"/>
</dbReference>
<keyword evidence="2" id="KW-0732">Signal</keyword>
<dbReference type="AlphaFoldDB" id="A0AAU9TXF6"/>
<feature type="chain" id="PRO_5043695443" evidence="2">
    <location>
        <begin position="19"/>
        <end position="104"/>
    </location>
</feature>
<reference evidence="3" key="1">
    <citation type="submission" date="2022-03" db="EMBL/GenBank/DDBJ databases">
        <authorList>
            <person name="Tunstrom K."/>
        </authorList>
    </citation>
    <scope>NUCLEOTIDE SEQUENCE</scope>
</reference>